<evidence type="ECO:0000313" key="3">
    <source>
        <dbReference type="EMBL" id="KFQ46834.1"/>
    </source>
</evidence>
<dbReference type="PROSITE" id="PS51841">
    <property type="entry name" value="LTD"/>
    <property type="match status" value="1"/>
</dbReference>
<dbReference type="EMBL" id="KK935198">
    <property type="protein sequence ID" value="KFQ46834.1"/>
    <property type="molecule type" value="Genomic_DNA"/>
</dbReference>
<keyword evidence="1" id="KW-1133">Transmembrane helix</keyword>
<organism evidence="3 4">
    <name type="scientific">Nestor notabilis</name>
    <name type="common">Kea</name>
    <dbReference type="NCBI Taxonomy" id="176057"/>
    <lineage>
        <taxon>Eukaryota</taxon>
        <taxon>Metazoa</taxon>
        <taxon>Chordata</taxon>
        <taxon>Craniata</taxon>
        <taxon>Vertebrata</taxon>
        <taxon>Euteleostomi</taxon>
        <taxon>Archelosauria</taxon>
        <taxon>Archosauria</taxon>
        <taxon>Dinosauria</taxon>
        <taxon>Saurischia</taxon>
        <taxon>Theropoda</taxon>
        <taxon>Coelurosauria</taxon>
        <taxon>Aves</taxon>
        <taxon>Neognathae</taxon>
        <taxon>Neoaves</taxon>
        <taxon>Telluraves</taxon>
        <taxon>Australaves</taxon>
        <taxon>Psittaciformes</taxon>
        <taxon>Psittacidae</taxon>
        <taxon>Nestor</taxon>
    </lineage>
</organism>
<dbReference type="Proteomes" id="UP000053840">
    <property type="component" value="Unassembled WGS sequence"/>
</dbReference>
<feature type="domain" description="LTD" evidence="2">
    <location>
        <begin position="1"/>
        <end position="136"/>
    </location>
</feature>
<proteinExistence type="predicted"/>
<gene>
    <name evidence="3" type="ORF">N333_12849</name>
</gene>
<evidence type="ECO:0000259" key="2">
    <source>
        <dbReference type="PROSITE" id="PS51841"/>
    </source>
</evidence>
<feature type="non-terminal residue" evidence="3">
    <location>
        <position position="1"/>
    </location>
</feature>
<sequence length="536" mass="58010">KLLISEVNPDNPGGREDAEYIELFYTGQTRFDLQGYWLVLYNGKNSRAYRVLDLSGHHTDELGYFLVGSSTMRPASMIRLPPNTIQNGADAVALYYSNTTLYMVNMAVTAEGLVDAMVYSSRMSEKAAHLLTVLVPGQSILYENCSHSTEDESLSRCHSLSAKLQSSFQVTVVTPLRENLCGSSSVLVPPAVRISELCLGGSTAHCRFVELEGMPGTSLAGLSLVVFSGKEGRALASITLSGTIGATGLLVFALEGGHGHDGANLTFKDIPAASKGSSAIAVYSTNLILGDTKATSENLVDALVYSCEPSTAGGLLDFLGPSYTVPCKDDRPVSLSRCASSSASTELQFAISDPTPGLQNSCPEEIFAVDLHLCFLTPNCSAWTLQHRRMLDSLKRVLVSSLEEKCSCGVSELYLQELNLTCMGSLVKVWGQAWARQPEQQHSIETWCRGFLASPHPFTVDGSMLKTSPECIAPKGTPSMSHRAASFQDWEIALFVVGSLLLIFLVVGLAFYFIKRHPQNYTSIEMSDRGEMAAEF</sequence>
<evidence type="ECO:0000313" key="4">
    <source>
        <dbReference type="Proteomes" id="UP000053840"/>
    </source>
</evidence>
<dbReference type="PANTHER" id="PTHR37397">
    <property type="entry name" value="SI:CH211-183D21.1"/>
    <property type="match status" value="1"/>
</dbReference>
<name>A0A091RXA5_NESNO</name>
<protein>
    <recommendedName>
        <fullName evidence="2">LTD domain-containing protein</fullName>
    </recommendedName>
</protein>
<dbReference type="InterPro" id="IPR001322">
    <property type="entry name" value="Lamin_tail_dom"/>
</dbReference>
<keyword evidence="4" id="KW-1185">Reference proteome</keyword>
<evidence type="ECO:0000256" key="1">
    <source>
        <dbReference type="SAM" id="Phobius"/>
    </source>
</evidence>
<accession>A0A091RXA5</accession>
<feature type="transmembrane region" description="Helical" evidence="1">
    <location>
        <begin position="492"/>
        <end position="514"/>
    </location>
</feature>
<dbReference type="AlphaFoldDB" id="A0A091RXA5"/>
<keyword evidence="1" id="KW-0472">Membrane</keyword>
<keyword evidence="1" id="KW-0812">Transmembrane</keyword>
<dbReference type="PANTHER" id="PTHR37397:SF1">
    <property type="entry name" value="LTD DOMAIN-CONTAINING PROTEIN"/>
    <property type="match status" value="1"/>
</dbReference>
<reference evidence="3 4" key="1">
    <citation type="submission" date="2014-04" db="EMBL/GenBank/DDBJ databases">
        <title>Genome evolution of avian class.</title>
        <authorList>
            <person name="Zhang G."/>
            <person name="Li C."/>
        </authorList>
    </citation>
    <scope>NUCLEOTIDE SEQUENCE [LARGE SCALE GENOMIC DNA]</scope>
    <source>
        <strain evidence="3">BGI_N333</strain>
    </source>
</reference>
<feature type="non-terminal residue" evidence="3">
    <location>
        <position position="536"/>
    </location>
</feature>